<evidence type="ECO:0000256" key="10">
    <source>
        <dbReference type="ARBA" id="ARBA00023136"/>
    </source>
</evidence>
<dbReference type="SMART" id="SM00228">
    <property type="entry name" value="PDZ"/>
    <property type="match status" value="2"/>
</dbReference>
<feature type="transmembrane region" description="Helical" evidence="11">
    <location>
        <begin position="377"/>
        <end position="400"/>
    </location>
</feature>
<keyword evidence="7 11" id="KW-0862">Zinc</keyword>
<dbReference type="PROSITE" id="PS50106">
    <property type="entry name" value="PDZ"/>
    <property type="match status" value="1"/>
</dbReference>
<protein>
    <recommendedName>
        <fullName evidence="11">Zinc metalloprotease</fullName>
        <ecNumber evidence="11">3.4.24.-</ecNumber>
    </recommendedName>
</protein>
<evidence type="ECO:0000256" key="11">
    <source>
        <dbReference type="RuleBase" id="RU362031"/>
    </source>
</evidence>
<dbReference type="InterPro" id="IPR001478">
    <property type="entry name" value="PDZ"/>
</dbReference>
<dbReference type="eggNOG" id="COG0750">
    <property type="taxonomic scope" value="Bacteria"/>
</dbReference>
<keyword evidence="14" id="KW-1185">Reference proteome</keyword>
<evidence type="ECO:0000313" key="14">
    <source>
        <dbReference type="Proteomes" id="UP000008632"/>
    </source>
</evidence>
<comment type="similarity">
    <text evidence="3 11">Belongs to the peptidase M50B family.</text>
</comment>
<dbReference type="GO" id="GO:0046872">
    <property type="term" value="F:metal ion binding"/>
    <property type="evidence" value="ECO:0007669"/>
    <property type="project" value="UniProtKB-KW"/>
</dbReference>
<dbReference type="NCBIfam" id="TIGR00054">
    <property type="entry name" value="RIP metalloprotease RseP"/>
    <property type="match status" value="1"/>
</dbReference>
<dbReference type="GO" id="GO:0004222">
    <property type="term" value="F:metalloendopeptidase activity"/>
    <property type="evidence" value="ECO:0007669"/>
    <property type="project" value="InterPro"/>
</dbReference>
<proteinExistence type="inferred from homology"/>
<feature type="transmembrane region" description="Helical" evidence="11">
    <location>
        <begin position="421"/>
        <end position="443"/>
    </location>
</feature>
<evidence type="ECO:0000259" key="12">
    <source>
        <dbReference type="PROSITE" id="PS50106"/>
    </source>
</evidence>
<dbReference type="InterPro" id="IPR036034">
    <property type="entry name" value="PDZ_sf"/>
</dbReference>
<evidence type="ECO:0000256" key="4">
    <source>
        <dbReference type="ARBA" id="ARBA00022670"/>
    </source>
</evidence>
<feature type="domain" description="PDZ" evidence="12">
    <location>
        <begin position="224"/>
        <end position="279"/>
    </location>
</feature>
<dbReference type="GO" id="GO:0016020">
    <property type="term" value="C:membrane"/>
    <property type="evidence" value="ECO:0007669"/>
    <property type="project" value="UniProtKB-SubCell"/>
</dbReference>
<keyword evidence="10 11" id="KW-0472">Membrane</keyword>
<dbReference type="InterPro" id="IPR008915">
    <property type="entry name" value="Peptidase_M50"/>
</dbReference>
<sequence>MGDFLGSVWWLVVSLGVLVTFHEFGHYWVARRCGVDVLRFSVGFGKPLWSRYNRHGTEFAIAAIPLGGYVKMLDEREGEVPVTRQAHAFNRQGVWSRIAIVAAGPAANLLLCVALLWVMFMVGRQDYAPLLGRVDGVAAESGLQRGDRLVEVDGRRVATWTEATLALAAPALDRRDIPVKVEDPAGAIAERTLRLSRLPEVVDERRLPEQAGLTWHFLLAPPRIDQVRTDGAAAGALQAGDLVLAVDGAPVISADEISPLIQQLGERGGPGMVEVERDGERLALELEPRRATDPARNGMWELGISLAAPQAPAYDAVQRFGPLAAVPAALRETGRLAVDSLGMMRRMVTGEASVKNLSGPVTIARAANASAKRGADWFLYFLALLSLSLAIINLLPIPILDGGHLLYYSIELIKGSPLSERAMAAGQYVGLALLAGLMGLAFYNDLLGLLPR</sequence>
<evidence type="ECO:0000256" key="3">
    <source>
        <dbReference type="ARBA" id="ARBA00007931"/>
    </source>
</evidence>
<dbReference type="Pfam" id="PF02163">
    <property type="entry name" value="Peptidase_M50"/>
    <property type="match status" value="1"/>
</dbReference>
<dbReference type="PANTHER" id="PTHR42837">
    <property type="entry name" value="REGULATOR OF SIGMA-E PROTEASE RSEP"/>
    <property type="match status" value="1"/>
</dbReference>
<keyword evidence="4 13" id="KW-0645">Protease</keyword>
<evidence type="ECO:0000256" key="6">
    <source>
        <dbReference type="ARBA" id="ARBA00022801"/>
    </source>
</evidence>
<dbReference type="EMBL" id="CP002446">
    <property type="protein sequence ID" value="ADV26751.1"/>
    <property type="molecule type" value="Genomic_DNA"/>
</dbReference>
<name>E6WRM0_PSEUU</name>
<dbReference type="STRING" id="743721.Psesu_0900"/>
<evidence type="ECO:0000256" key="5">
    <source>
        <dbReference type="ARBA" id="ARBA00022692"/>
    </source>
</evidence>
<evidence type="ECO:0000256" key="7">
    <source>
        <dbReference type="ARBA" id="ARBA00022833"/>
    </source>
</evidence>
<keyword evidence="11" id="KW-0479">Metal-binding</keyword>
<keyword evidence="8 11" id="KW-1133">Transmembrane helix</keyword>
<dbReference type="SUPFAM" id="SSF50156">
    <property type="entry name" value="PDZ domain-like"/>
    <property type="match status" value="2"/>
</dbReference>
<dbReference type="OrthoDB" id="9782003at2"/>
<dbReference type="AlphaFoldDB" id="E6WRM0"/>
<dbReference type="HOGENOM" id="CLU_025778_0_2_6"/>
<evidence type="ECO:0000256" key="1">
    <source>
        <dbReference type="ARBA" id="ARBA00001947"/>
    </source>
</evidence>
<dbReference type="CDD" id="cd06163">
    <property type="entry name" value="S2P-M50_PDZ_RseP-like"/>
    <property type="match status" value="1"/>
</dbReference>
<keyword evidence="6 11" id="KW-0378">Hydrolase</keyword>
<dbReference type="PANTHER" id="PTHR42837:SF2">
    <property type="entry name" value="MEMBRANE METALLOPROTEASE ARASP2, CHLOROPLASTIC-RELATED"/>
    <property type="match status" value="1"/>
</dbReference>
<feature type="transmembrane region" description="Helical" evidence="11">
    <location>
        <begin position="6"/>
        <end position="29"/>
    </location>
</feature>
<evidence type="ECO:0000256" key="8">
    <source>
        <dbReference type="ARBA" id="ARBA00022989"/>
    </source>
</evidence>
<dbReference type="GO" id="GO:0006508">
    <property type="term" value="P:proteolysis"/>
    <property type="evidence" value="ECO:0007669"/>
    <property type="project" value="UniProtKB-KW"/>
</dbReference>
<dbReference type="Pfam" id="PF17820">
    <property type="entry name" value="PDZ_6"/>
    <property type="match status" value="1"/>
</dbReference>
<organism evidence="13 14">
    <name type="scientific">Pseudoxanthomonas suwonensis (strain 11-1)</name>
    <dbReference type="NCBI Taxonomy" id="743721"/>
    <lineage>
        <taxon>Bacteria</taxon>
        <taxon>Pseudomonadati</taxon>
        <taxon>Pseudomonadota</taxon>
        <taxon>Gammaproteobacteria</taxon>
        <taxon>Lysobacterales</taxon>
        <taxon>Lysobacteraceae</taxon>
        <taxon>Pseudoxanthomonas</taxon>
    </lineage>
</organism>
<reference evidence="13 14" key="1">
    <citation type="submission" date="2011-01" db="EMBL/GenBank/DDBJ databases">
        <title>Complete sequence of Pseudoxanthomonas suwonensis 11-1.</title>
        <authorList>
            <consortium name="US DOE Joint Genome Institute"/>
            <person name="Lucas S."/>
            <person name="Copeland A."/>
            <person name="Lapidus A."/>
            <person name="Cheng J.-F."/>
            <person name="Goodwin L."/>
            <person name="Pitluck S."/>
            <person name="Teshima H."/>
            <person name="Detter J.C."/>
            <person name="Han C."/>
            <person name="Tapia R."/>
            <person name="Land M."/>
            <person name="Hauser L."/>
            <person name="Kyrpides N."/>
            <person name="Ivanova N."/>
            <person name="Ovchinnikova G."/>
            <person name="Siebers A.K."/>
            <person name="Allgaier M."/>
            <person name="Thelen M.P."/>
            <person name="Hugenholtz P."/>
            <person name="Gladden J."/>
            <person name="Woyke T."/>
        </authorList>
    </citation>
    <scope>NUCLEOTIDE SEQUENCE [LARGE SCALE GENOMIC DNA]</scope>
    <source>
        <strain evidence="14">11-1</strain>
    </source>
</reference>
<evidence type="ECO:0000313" key="13">
    <source>
        <dbReference type="EMBL" id="ADV26751.1"/>
    </source>
</evidence>
<keyword evidence="9 11" id="KW-0482">Metalloprotease</keyword>
<gene>
    <name evidence="13" type="ordered locus">Psesu_0900</name>
</gene>
<evidence type="ECO:0000256" key="2">
    <source>
        <dbReference type="ARBA" id="ARBA00004141"/>
    </source>
</evidence>
<accession>E6WRM0</accession>
<dbReference type="EC" id="3.4.24.-" evidence="11"/>
<dbReference type="InterPro" id="IPR004387">
    <property type="entry name" value="Pept_M50_Zn"/>
</dbReference>
<dbReference type="InterPro" id="IPR041489">
    <property type="entry name" value="PDZ_6"/>
</dbReference>
<comment type="cofactor">
    <cofactor evidence="1 11">
        <name>Zn(2+)</name>
        <dbReference type="ChEBI" id="CHEBI:29105"/>
    </cofactor>
</comment>
<evidence type="ECO:0000256" key="9">
    <source>
        <dbReference type="ARBA" id="ARBA00023049"/>
    </source>
</evidence>
<dbReference type="KEGG" id="psu:Psesu_0900"/>
<feature type="transmembrane region" description="Helical" evidence="11">
    <location>
        <begin position="94"/>
        <end position="120"/>
    </location>
</feature>
<keyword evidence="5 11" id="KW-0812">Transmembrane</keyword>
<dbReference type="Gene3D" id="2.30.42.10">
    <property type="match status" value="2"/>
</dbReference>
<comment type="subcellular location">
    <subcellularLocation>
        <location evidence="2">Membrane</location>
        <topology evidence="2">Multi-pass membrane protein</topology>
    </subcellularLocation>
</comment>
<dbReference type="Proteomes" id="UP000008632">
    <property type="component" value="Chromosome"/>
</dbReference>
<dbReference type="RefSeq" id="WP_013534581.1">
    <property type="nucleotide sequence ID" value="NC_014924.1"/>
</dbReference>